<reference evidence="3" key="1">
    <citation type="journal article" date="2013" name="IUCrJ">
        <title>Structural insights into WcbI, a novel polysaccharide-biosynthesis enzyme.</title>
        <authorList>
            <person name="Vivoli M."/>
            <person name="Ayres E."/>
            <person name="Beaumont E."/>
            <person name="Isupov M.N."/>
            <person name="Harmer N.J."/>
        </authorList>
    </citation>
    <scope>NUCLEOTIDE SEQUENCE</scope>
</reference>
<accession>A0A8B6X5Q1</accession>
<evidence type="ECO:0000313" key="3">
    <source>
        <dbReference type="RefSeq" id="WP_028312414.1"/>
    </source>
</evidence>
<proteinExistence type="predicted"/>
<dbReference type="InterPro" id="IPR041307">
    <property type="entry name" value="WcbI"/>
</dbReference>
<dbReference type="Proteomes" id="UP000675920">
    <property type="component" value="Unplaced"/>
</dbReference>
<evidence type="ECO:0000259" key="1">
    <source>
        <dbReference type="Pfam" id="PF18588"/>
    </source>
</evidence>
<dbReference type="Gene3D" id="3.40.50.12080">
    <property type="match status" value="2"/>
</dbReference>
<organism evidence="2 3">
    <name type="scientific">Derxia gummosa DSM 723</name>
    <dbReference type="NCBI Taxonomy" id="1121388"/>
    <lineage>
        <taxon>Bacteria</taxon>
        <taxon>Pseudomonadati</taxon>
        <taxon>Pseudomonadota</taxon>
        <taxon>Betaproteobacteria</taxon>
        <taxon>Burkholderiales</taxon>
        <taxon>Alcaligenaceae</taxon>
        <taxon>Derxia</taxon>
    </lineage>
</organism>
<dbReference type="AlphaFoldDB" id="A0A8B6X5Q1"/>
<dbReference type="Pfam" id="PF18588">
    <property type="entry name" value="WcbI"/>
    <property type="match status" value="1"/>
</dbReference>
<name>A0A8B6X5Q1_9BURK</name>
<evidence type="ECO:0000313" key="2">
    <source>
        <dbReference type="Proteomes" id="UP000675920"/>
    </source>
</evidence>
<feature type="domain" description="Polysaccharide biosynthesis enzyme WcbI" evidence="1">
    <location>
        <begin position="3"/>
        <end position="209"/>
    </location>
</feature>
<reference evidence="3" key="2">
    <citation type="submission" date="2025-08" db="UniProtKB">
        <authorList>
            <consortium name="RefSeq"/>
        </authorList>
    </citation>
    <scope>IDENTIFICATION</scope>
</reference>
<keyword evidence="2" id="KW-1185">Reference proteome</keyword>
<sequence length="346" mass="40006">MKILMYGGCHAGAMKRIIDRYALGEHQVDMLVNFEMINTKEPFPYERLPQYDLLIFNPILNRGDWNTVHLEAECDRVGLRYLKYPWLQWGGYWPEPRTRYWGEKRSEWGVPMLLPLGAEHAARGAKAGFDSFYEALYEPRSFERVMPEWVEATTRRLKQIETQGAVDLPISDYVLDNFRREQLFLTPNHPNTPLYKFLFRGIERACGLKLDPAFYAVDRPVQEGTRLPVLPGVAELLGLGFRSSEWAHHSVVGGQYFTLREWAHTHYEALPTVIATATTDTWLKNQPSIEGAIRIRARRNSRHLLVQDDSASSPGYVAGRLFGAELPAGCQYLFRPHWTFDRAQFR</sequence>
<dbReference type="RefSeq" id="WP_028312414.1">
    <property type="nucleotide sequence ID" value="NZ_AXWS01000019.1"/>
</dbReference>
<protein>
    <submittedName>
        <fullName evidence="3">WcbI family polysaccharide biosynthesis putative acetyltransferase</fullName>
    </submittedName>
</protein>